<dbReference type="PRINTS" id="PR00449">
    <property type="entry name" value="RASTRNSFRMNG"/>
</dbReference>
<dbReference type="OMA" id="EAHAIMF"/>
<dbReference type="NCBIfam" id="TIGR00231">
    <property type="entry name" value="small_GTP"/>
    <property type="match status" value="1"/>
</dbReference>
<dbReference type="PROSITE" id="PS51417">
    <property type="entry name" value="ARF"/>
    <property type="match status" value="1"/>
</dbReference>
<evidence type="ECO:0000256" key="2">
    <source>
        <dbReference type="ARBA" id="ARBA00023134"/>
    </source>
</evidence>
<reference evidence="9" key="2">
    <citation type="submission" date="2018-11" db="EMBL/GenBank/DDBJ databases">
        <authorList>
            <consortium name="Pathogen Informatics"/>
        </authorList>
    </citation>
    <scope>NUCLEOTIDE SEQUENCE [LARGE SCALE GENOMIC DNA]</scope>
</reference>
<protein>
    <recommendedName>
        <fullName evidence="5">ADP-ribosylation factor-related protein 1</fullName>
    </recommendedName>
</protein>
<dbReference type="SUPFAM" id="SSF52540">
    <property type="entry name" value="P-loop containing nucleoside triphosphate hydrolases"/>
    <property type="match status" value="1"/>
</dbReference>
<evidence type="ECO:0000313" key="10">
    <source>
        <dbReference type="Proteomes" id="UP000031036"/>
    </source>
</evidence>
<dbReference type="PANTHER" id="PTHR45909">
    <property type="entry name" value="ADP-RIBOSYLATION FACTOR-RELATED PROTEIN 1"/>
    <property type="match status" value="1"/>
</dbReference>
<dbReference type="InterPro" id="IPR005225">
    <property type="entry name" value="Small_GTP-bd"/>
</dbReference>
<evidence type="ECO:0000256" key="4">
    <source>
        <dbReference type="ARBA" id="ARBA00038765"/>
    </source>
</evidence>
<evidence type="ECO:0000256" key="1">
    <source>
        <dbReference type="ARBA" id="ARBA00022741"/>
    </source>
</evidence>
<gene>
    <name evidence="8" type="primary">Arfrp1</name>
    <name evidence="8" type="ORF">Tcan_11145</name>
    <name evidence="9" type="ORF">TCNE_LOCUS8868</name>
</gene>
<dbReference type="InterPro" id="IPR027417">
    <property type="entry name" value="P-loop_NTPase"/>
</dbReference>
<evidence type="ECO:0000256" key="5">
    <source>
        <dbReference type="ARBA" id="ARBA00039478"/>
    </source>
</evidence>
<keyword evidence="7" id="KW-0479">Metal-binding</keyword>
<dbReference type="Pfam" id="PF00025">
    <property type="entry name" value="Arf"/>
    <property type="match status" value="1"/>
</dbReference>
<dbReference type="GO" id="GO:0046872">
    <property type="term" value="F:metal ion binding"/>
    <property type="evidence" value="ECO:0007669"/>
    <property type="project" value="UniProtKB-KW"/>
</dbReference>
<feature type="binding site" evidence="6">
    <location>
        <begin position="134"/>
        <end position="137"/>
    </location>
    <ligand>
        <name>GTP</name>
        <dbReference type="ChEBI" id="CHEBI:37565"/>
    </ligand>
</feature>
<evidence type="ECO:0000256" key="6">
    <source>
        <dbReference type="PIRSR" id="PIRSR606689-1"/>
    </source>
</evidence>
<accession>A0A0B2VCD6</accession>
<dbReference type="Gene3D" id="3.40.50.300">
    <property type="entry name" value="P-loop containing nucleotide triphosphate hydrolases"/>
    <property type="match status" value="1"/>
</dbReference>
<dbReference type="STRING" id="6265.A0A0B2VCD6"/>
<comment type="function">
    <text evidence="3">Trans-Golgi-associated GTPase that regulates protein sorting. Controls the targeting of ARL1 and its effector to the trans-Golgi. Required for the lipidation of chylomicrons in the intestine and required for VLDL lipidation in the liver.</text>
</comment>
<dbReference type="EMBL" id="JPKZ01001948">
    <property type="protein sequence ID" value="KHN79107.1"/>
    <property type="molecule type" value="Genomic_DNA"/>
</dbReference>
<dbReference type="GO" id="GO:0003924">
    <property type="term" value="F:GTPase activity"/>
    <property type="evidence" value="ECO:0007669"/>
    <property type="project" value="InterPro"/>
</dbReference>
<keyword evidence="1 6" id="KW-0547">Nucleotide-binding</keyword>
<evidence type="ECO:0000256" key="3">
    <source>
        <dbReference type="ARBA" id="ARBA00037377"/>
    </source>
</evidence>
<dbReference type="GO" id="GO:0005525">
    <property type="term" value="F:GTP binding"/>
    <property type="evidence" value="ECO:0007669"/>
    <property type="project" value="UniProtKB-KW"/>
</dbReference>
<proteinExistence type="predicted"/>
<keyword evidence="10" id="KW-1185">Reference proteome</keyword>
<feature type="binding site" evidence="6">
    <location>
        <begin position="24"/>
        <end position="31"/>
    </location>
    <ligand>
        <name>GTP</name>
        <dbReference type="ChEBI" id="CHEBI:37565"/>
    </ligand>
</feature>
<sequence length="212" mass="24104">MYALGQGLWHHLTRKCDFFIVIVGLDNAGKTTFLEQTKMKFTRGYQMLNPLKITSTVGLNIGKIEIGSVRLNFWDLGGQEELHPLWHKYFEDCHALIFVVDACDVSRFSEVASAFKRIMNNEAVQRMPILVVCNKSDVDECASAECIRALTADERHRGDLALVPVSALQGLNIERCIRWLFTALTRNRNSYRSSKLQTPLNMCNCLSATRFI</sequence>
<dbReference type="SMART" id="SM00178">
    <property type="entry name" value="SAR"/>
    <property type="match status" value="1"/>
</dbReference>
<dbReference type="GO" id="GO:0043001">
    <property type="term" value="P:Golgi to plasma membrane protein transport"/>
    <property type="evidence" value="ECO:0007669"/>
    <property type="project" value="TreeGrafter"/>
</dbReference>
<feature type="binding site" evidence="6">
    <location>
        <position position="78"/>
    </location>
    <ligand>
        <name>GTP</name>
        <dbReference type="ChEBI" id="CHEBI:37565"/>
    </ligand>
</feature>
<dbReference type="EMBL" id="UYWY01020017">
    <property type="protein sequence ID" value="VDM40189.1"/>
    <property type="molecule type" value="Genomic_DNA"/>
</dbReference>
<dbReference type="SMART" id="SM00177">
    <property type="entry name" value="ARF"/>
    <property type="match status" value="1"/>
</dbReference>
<evidence type="ECO:0000313" key="8">
    <source>
        <dbReference type="EMBL" id="KHN79107.1"/>
    </source>
</evidence>
<dbReference type="InterPro" id="IPR024156">
    <property type="entry name" value="Small_GTPase_ARF"/>
</dbReference>
<dbReference type="PANTHER" id="PTHR45909:SF1">
    <property type="entry name" value="ADP-RIBOSYLATION FACTOR-RELATED PROTEIN 1"/>
    <property type="match status" value="1"/>
</dbReference>
<dbReference type="OrthoDB" id="414781at2759"/>
<evidence type="ECO:0000256" key="7">
    <source>
        <dbReference type="PIRSR" id="PIRSR606689-2"/>
    </source>
</evidence>
<evidence type="ECO:0000313" key="9">
    <source>
        <dbReference type="EMBL" id="VDM40189.1"/>
    </source>
</evidence>
<organism evidence="8 10">
    <name type="scientific">Toxocara canis</name>
    <name type="common">Canine roundworm</name>
    <dbReference type="NCBI Taxonomy" id="6265"/>
    <lineage>
        <taxon>Eukaryota</taxon>
        <taxon>Metazoa</taxon>
        <taxon>Ecdysozoa</taxon>
        <taxon>Nematoda</taxon>
        <taxon>Chromadorea</taxon>
        <taxon>Rhabditida</taxon>
        <taxon>Spirurina</taxon>
        <taxon>Ascaridomorpha</taxon>
        <taxon>Ascaridoidea</taxon>
        <taxon>Toxocaridae</taxon>
        <taxon>Toxocara</taxon>
    </lineage>
</organism>
<dbReference type="GO" id="GO:0005794">
    <property type="term" value="C:Golgi apparatus"/>
    <property type="evidence" value="ECO:0007669"/>
    <property type="project" value="TreeGrafter"/>
</dbReference>
<dbReference type="SMART" id="SM00175">
    <property type="entry name" value="RAB"/>
    <property type="match status" value="1"/>
</dbReference>
<dbReference type="InterPro" id="IPR006689">
    <property type="entry name" value="Small_GTPase_ARF/SAR"/>
</dbReference>
<feature type="binding site" evidence="7">
    <location>
        <position position="31"/>
    </location>
    <ligand>
        <name>Mg(2+)</name>
        <dbReference type="ChEBI" id="CHEBI:18420"/>
    </ligand>
</feature>
<reference evidence="8 10" key="1">
    <citation type="submission" date="2014-11" db="EMBL/GenBank/DDBJ databases">
        <title>Genetic blueprint of the zoonotic pathogen Toxocara canis.</title>
        <authorList>
            <person name="Zhu X.-Q."/>
            <person name="Korhonen P.K."/>
            <person name="Cai H."/>
            <person name="Young N.D."/>
            <person name="Nejsum P."/>
            <person name="von Samson-Himmelstjerna G."/>
            <person name="Boag P.R."/>
            <person name="Tan P."/>
            <person name="Li Q."/>
            <person name="Min J."/>
            <person name="Yang Y."/>
            <person name="Wang X."/>
            <person name="Fang X."/>
            <person name="Hall R.S."/>
            <person name="Hofmann A."/>
            <person name="Sternberg P.W."/>
            <person name="Jex A.R."/>
            <person name="Gasser R.B."/>
        </authorList>
    </citation>
    <scope>NUCLEOTIDE SEQUENCE [LARGE SCALE GENOMIC DNA]</scope>
    <source>
        <strain evidence="8">PN_DK_2014</strain>
    </source>
</reference>
<dbReference type="Proteomes" id="UP000031036">
    <property type="component" value="Unassembled WGS sequence"/>
</dbReference>
<keyword evidence="2 6" id="KW-0342">GTP-binding</keyword>
<dbReference type="AlphaFoldDB" id="A0A0B2VCD6"/>
<name>A0A0B2VCD6_TOXCA</name>
<keyword evidence="7" id="KW-0460">Magnesium</keyword>
<dbReference type="GO" id="GO:0034067">
    <property type="term" value="P:protein localization to Golgi apparatus"/>
    <property type="evidence" value="ECO:0007669"/>
    <property type="project" value="TreeGrafter"/>
</dbReference>
<feature type="binding site" evidence="7">
    <location>
        <position position="56"/>
    </location>
    <ligand>
        <name>Mg(2+)</name>
        <dbReference type="ChEBI" id="CHEBI:18420"/>
    </ligand>
</feature>
<comment type="subunit">
    <text evidence="4">Interacts with SYS1.</text>
</comment>
<dbReference type="GO" id="GO:0006886">
    <property type="term" value="P:intracellular protein transport"/>
    <property type="evidence" value="ECO:0007669"/>
    <property type="project" value="TreeGrafter"/>
</dbReference>